<dbReference type="Proteomes" id="UP001208570">
    <property type="component" value="Unassembled WGS sequence"/>
</dbReference>
<dbReference type="InterPro" id="IPR033228">
    <property type="entry name" value="SZT2"/>
</dbReference>
<dbReference type="EMBL" id="JAODUP010000116">
    <property type="protein sequence ID" value="KAK2161464.1"/>
    <property type="molecule type" value="Genomic_DNA"/>
</dbReference>
<dbReference type="PANTHER" id="PTHR14918">
    <property type="entry name" value="KICSTOR COMPLEX PROTEIN SZT2"/>
    <property type="match status" value="1"/>
</dbReference>
<keyword evidence="2" id="KW-1185">Reference proteome</keyword>
<evidence type="ECO:0000313" key="2">
    <source>
        <dbReference type="Proteomes" id="UP001208570"/>
    </source>
</evidence>
<gene>
    <name evidence="1" type="ORF">LSH36_116g05063</name>
</gene>
<dbReference type="AlphaFoldDB" id="A0AAD9JY96"/>
<sequence length="173" mass="19666">MPHDFSTTDLPQQLERSGHMMPLTANKVAFNIYTTLSRYLFHRRWIWSIQHGSSMSVSMQAIGRILSNVTKIRLQEGFNFAHTNSGIVNLVLELDMKVADNEENEDTDDGSNIYPCVIQYVAFPPHTTMTKGRSVFVCVVCVRIFFFNSVSPGQVDWNALAQQIFSLAQQIFT</sequence>
<comment type="caution">
    <text evidence="1">The sequence shown here is derived from an EMBL/GenBank/DDBJ whole genome shotgun (WGS) entry which is preliminary data.</text>
</comment>
<dbReference type="PANTHER" id="PTHR14918:SF3">
    <property type="entry name" value="KICSTOR COMPLEX PROTEIN SZT2"/>
    <property type="match status" value="1"/>
</dbReference>
<reference evidence="1" key="1">
    <citation type="journal article" date="2023" name="Mol. Biol. Evol.">
        <title>Third-Generation Sequencing Reveals the Adaptive Role of the Epigenome in Three Deep-Sea Polychaetes.</title>
        <authorList>
            <person name="Perez M."/>
            <person name="Aroh O."/>
            <person name="Sun Y."/>
            <person name="Lan Y."/>
            <person name="Juniper S.K."/>
            <person name="Young C.R."/>
            <person name="Angers B."/>
            <person name="Qian P.Y."/>
        </authorList>
    </citation>
    <scope>NUCLEOTIDE SEQUENCE</scope>
    <source>
        <strain evidence="1">P08H-3</strain>
    </source>
</reference>
<proteinExistence type="predicted"/>
<evidence type="ECO:0000313" key="1">
    <source>
        <dbReference type="EMBL" id="KAK2161464.1"/>
    </source>
</evidence>
<accession>A0AAD9JY96</accession>
<protein>
    <submittedName>
        <fullName evidence="1">Uncharacterized protein</fullName>
    </submittedName>
</protein>
<dbReference type="GO" id="GO:0005777">
    <property type="term" value="C:peroxisome"/>
    <property type="evidence" value="ECO:0007669"/>
    <property type="project" value="InterPro"/>
</dbReference>
<name>A0AAD9JY96_9ANNE</name>
<organism evidence="1 2">
    <name type="scientific">Paralvinella palmiformis</name>
    <dbReference type="NCBI Taxonomy" id="53620"/>
    <lineage>
        <taxon>Eukaryota</taxon>
        <taxon>Metazoa</taxon>
        <taxon>Spiralia</taxon>
        <taxon>Lophotrochozoa</taxon>
        <taxon>Annelida</taxon>
        <taxon>Polychaeta</taxon>
        <taxon>Sedentaria</taxon>
        <taxon>Canalipalpata</taxon>
        <taxon>Terebellida</taxon>
        <taxon>Terebelliformia</taxon>
        <taxon>Alvinellidae</taxon>
        <taxon>Paralvinella</taxon>
    </lineage>
</organism>